<dbReference type="InterPro" id="IPR011990">
    <property type="entry name" value="TPR-like_helical_dom_sf"/>
</dbReference>
<gene>
    <name evidence="2" type="ORF">A4R26_22905</name>
</gene>
<evidence type="ECO:0000256" key="1">
    <source>
        <dbReference type="SAM" id="Phobius"/>
    </source>
</evidence>
<dbReference type="InterPro" id="IPR019734">
    <property type="entry name" value="TPR_rpt"/>
</dbReference>
<organism evidence="2 3">
    <name type="scientific">Niastella populi</name>
    <dbReference type="NCBI Taxonomy" id="550983"/>
    <lineage>
        <taxon>Bacteria</taxon>
        <taxon>Pseudomonadati</taxon>
        <taxon>Bacteroidota</taxon>
        <taxon>Chitinophagia</taxon>
        <taxon>Chitinophagales</taxon>
        <taxon>Chitinophagaceae</taxon>
        <taxon>Niastella</taxon>
    </lineage>
</organism>
<dbReference type="SUPFAM" id="SSF48452">
    <property type="entry name" value="TPR-like"/>
    <property type="match status" value="1"/>
</dbReference>
<keyword evidence="1" id="KW-0812">Transmembrane</keyword>
<evidence type="ECO:0000313" key="3">
    <source>
        <dbReference type="Proteomes" id="UP000192276"/>
    </source>
</evidence>
<accession>A0A1V9FI61</accession>
<keyword evidence="1" id="KW-0472">Membrane</keyword>
<dbReference type="RefSeq" id="WP_081166357.1">
    <property type="nucleotide sequence ID" value="NZ_LWBP01000189.1"/>
</dbReference>
<keyword evidence="1" id="KW-1133">Transmembrane helix</keyword>
<keyword evidence="3" id="KW-1185">Reference proteome</keyword>
<evidence type="ECO:0000313" key="2">
    <source>
        <dbReference type="EMBL" id="OQP57961.1"/>
    </source>
</evidence>
<dbReference type="OrthoDB" id="656028at2"/>
<name>A0A1V9FI61_9BACT</name>
<protein>
    <submittedName>
        <fullName evidence="2">Uncharacterized protein</fullName>
    </submittedName>
</protein>
<dbReference type="AlphaFoldDB" id="A0A1V9FI61"/>
<comment type="caution">
    <text evidence="2">The sequence shown here is derived from an EMBL/GenBank/DDBJ whole genome shotgun (WGS) entry which is preliminary data.</text>
</comment>
<dbReference type="Proteomes" id="UP000192276">
    <property type="component" value="Unassembled WGS sequence"/>
</dbReference>
<sequence length="258" mass="29605">MEDRNEHLLINYLDRTLEEREMREMEALINSDPETRKQWQFLQLAVDAVEYSAIYDQVASVRENFRNIQPVEVLQASNRRPARIFRMSRALRVAAAVLLLMVGAGAYKFFTVNATRVYEQAFIGYTLQTDRGQATITETEKAYRLQNWNAVIATIDQLSLKDNKALFLSGMANLQLKQYAEAGMLFEQVLQNNKQAGDDLYHDEAQYYLALSELGGNNTQQAVKLFQQIRADKGHKYHTQAGKIGDLDLKILKFKASR</sequence>
<dbReference type="EMBL" id="LWBP01000189">
    <property type="protein sequence ID" value="OQP57961.1"/>
    <property type="molecule type" value="Genomic_DNA"/>
</dbReference>
<reference evidence="3" key="1">
    <citation type="submission" date="2016-04" db="EMBL/GenBank/DDBJ databases">
        <authorList>
            <person name="Chen L."/>
            <person name="Zhuang W."/>
            <person name="Wang G."/>
        </authorList>
    </citation>
    <scope>NUCLEOTIDE SEQUENCE [LARGE SCALE GENOMIC DNA]</scope>
    <source>
        <strain evidence="3">208</strain>
    </source>
</reference>
<dbReference type="Pfam" id="PF13174">
    <property type="entry name" value="TPR_6"/>
    <property type="match status" value="2"/>
</dbReference>
<proteinExistence type="predicted"/>
<dbReference type="Gene3D" id="1.25.40.10">
    <property type="entry name" value="Tetratricopeptide repeat domain"/>
    <property type="match status" value="1"/>
</dbReference>
<feature type="transmembrane region" description="Helical" evidence="1">
    <location>
        <begin position="90"/>
        <end position="110"/>
    </location>
</feature>